<comment type="caution">
    <text evidence="1">The sequence shown here is derived from an EMBL/GenBank/DDBJ whole genome shotgun (WGS) entry which is preliminary data.</text>
</comment>
<dbReference type="Proteomes" id="UP001153269">
    <property type="component" value="Unassembled WGS sequence"/>
</dbReference>
<keyword evidence="2" id="KW-1185">Reference proteome</keyword>
<protein>
    <submittedName>
        <fullName evidence="1">Uncharacterized protein</fullName>
    </submittedName>
</protein>
<name>A0A9N7W433_PLEPL</name>
<sequence>MDESSIRVHISTLDILWQMSELEAPDFQLTFLPDGPPRKKSAECRKEPVFGNSRRATWLSLTSGGSGGRRRDEVCRHVWNITVTVRSSAVEPESRCLLLPQESNLERRTGISL</sequence>
<evidence type="ECO:0000313" key="1">
    <source>
        <dbReference type="EMBL" id="CAB1460632.1"/>
    </source>
</evidence>
<gene>
    <name evidence="1" type="ORF">PLEPLA_LOCUS48483</name>
</gene>
<evidence type="ECO:0000313" key="2">
    <source>
        <dbReference type="Proteomes" id="UP001153269"/>
    </source>
</evidence>
<dbReference type="EMBL" id="CADEAL010004488">
    <property type="protein sequence ID" value="CAB1460632.1"/>
    <property type="molecule type" value="Genomic_DNA"/>
</dbReference>
<reference evidence="1" key="1">
    <citation type="submission" date="2020-03" db="EMBL/GenBank/DDBJ databases">
        <authorList>
            <person name="Weist P."/>
        </authorList>
    </citation>
    <scope>NUCLEOTIDE SEQUENCE</scope>
</reference>
<dbReference type="AlphaFoldDB" id="A0A9N7W433"/>
<organism evidence="1 2">
    <name type="scientific">Pleuronectes platessa</name>
    <name type="common">European plaice</name>
    <dbReference type="NCBI Taxonomy" id="8262"/>
    <lineage>
        <taxon>Eukaryota</taxon>
        <taxon>Metazoa</taxon>
        <taxon>Chordata</taxon>
        <taxon>Craniata</taxon>
        <taxon>Vertebrata</taxon>
        <taxon>Euteleostomi</taxon>
        <taxon>Actinopterygii</taxon>
        <taxon>Neopterygii</taxon>
        <taxon>Teleostei</taxon>
        <taxon>Neoteleostei</taxon>
        <taxon>Acanthomorphata</taxon>
        <taxon>Carangaria</taxon>
        <taxon>Pleuronectiformes</taxon>
        <taxon>Pleuronectoidei</taxon>
        <taxon>Pleuronectidae</taxon>
        <taxon>Pleuronectes</taxon>
    </lineage>
</organism>
<accession>A0A9N7W433</accession>
<proteinExistence type="predicted"/>